<protein>
    <submittedName>
        <fullName evidence="1">Uncharacterized protein</fullName>
    </submittedName>
</protein>
<dbReference type="EMBL" id="GGEC01046431">
    <property type="protein sequence ID" value="MBX26915.1"/>
    <property type="molecule type" value="Transcribed_RNA"/>
</dbReference>
<proteinExistence type="predicted"/>
<accession>A0A2P2M9M9</accession>
<reference evidence="1" key="1">
    <citation type="submission" date="2018-02" db="EMBL/GenBank/DDBJ databases">
        <title>Rhizophora mucronata_Transcriptome.</title>
        <authorList>
            <person name="Meera S.P."/>
            <person name="Sreeshan A."/>
            <person name="Augustine A."/>
        </authorList>
    </citation>
    <scope>NUCLEOTIDE SEQUENCE</scope>
    <source>
        <tissue evidence="1">Leaf</tissue>
    </source>
</reference>
<sequence length="8" mass="935">MTSKKARN</sequence>
<evidence type="ECO:0000313" key="1">
    <source>
        <dbReference type="EMBL" id="MBX26915.1"/>
    </source>
</evidence>
<name>A0A2P2M9M9_RHIMU</name>
<organism evidence="1">
    <name type="scientific">Rhizophora mucronata</name>
    <name type="common">Asiatic mangrove</name>
    <dbReference type="NCBI Taxonomy" id="61149"/>
    <lineage>
        <taxon>Eukaryota</taxon>
        <taxon>Viridiplantae</taxon>
        <taxon>Streptophyta</taxon>
        <taxon>Embryophyta</taxon>
        <taxon>Tracheophyta</taxon>
        <taxon>Spermatophyta</taxon>
        <taxon>Magnoliopsida</taxon>
        <taxon>eudicotyledons</taxon>
        <taxon>Gunneridae</taxon>
        <taxon>Pentapetalae</taxon>
        <taxon>rosids</taxon>
        <taxon>fabids</taxon>
        <taxon>Malpighiales</taxon>
        <taxon>Rhizophoraceae</taxon>
        <taxon>Rhizophora</taxon>
    </lineage>
</organism>